<keyword evidence="9" id="KW-1185">Reference proteome</keyword>
<keyword evidence="4 6" id="KW-0472">Membrane</keyword>
<feature type="compositionally biased region" description="Polar residues" evidence="5">
    <location>
        <begin position="355"/>
        <end position="366"/>
    </location>
</feature>
<evidence type="ECO:0000256" key="2">
    <source>
        <dbReference type="ARBA" id="ARBA00022692"/>
    </source>
</evidence>
<comment type="caution">
    <text evidence="8">The sequence shown here is derived from an EMBL/GenBank/DDBJ whole genome shotgun (WGS) entry which is preliminary data.</text>
</comment>
<feature type="transmembrane region" description="Helical" evidence="6">
    <location>
        <begin position="191"/>
        <end position="211"/>
    </location>
</feature>
<evidence type="ECO:0000256" key="4">
    <source>
        <dbReference type="ARBA" id="ARBA00023136"/>
    </source>
</evidence>
<feature type="region of interest" description="Disordered" evidence="5">
    <location>
        <begin position="121"/>
        <end position="184"/>
    </location>
</feature>
<evidence type="ECO:0000313" key="8">
    <source>
        <dbReference type="EMBL" id="KAK4218504.1"/>
    </source>
</evidence>
<evidence type="ECO:0000256" key="5">
    <source>
        <dbReference type="SAM" id="MobiDB-lite"/>
    </source>
</evidence>
<organism evidence="8 9">
    <name type="scientific">Rhypophila decipiens</name>
    <dbReference type="NCBI Taxonomy" id="261697"/>
    <lineage>
        <taxon>Eukaryota</taxon>
        <taxon>Fungi</taxon>
        <taxon>Dikarya</taxon>
        <taxon>Ascomycota</taxon>
        <taxon>Pezizomycotina</taxon>
        <taxon>Sordariomycetes</taxon>
        <taxon>Sordariomycetidae</taxon>
        <taxon>Sordariales</taxon>
        <taxon>Naviculisporaceae</taxon>
        <taxon>Rhypophila</taxon>
    </lineage>
</organism>
<keyword evidence="2 6" id="KW-0812">Transmembrane</keyword>
<dbReference type="PANTHER" id="PTHR15549">
    <property type="entry name" value="PAIRED IMMUNOGLOBULIN-LIKE TYPE 2 RECEPTOR"/>
    <property type="match status" value="1"/>
</dbReference>
<reference evidence="8" key="1">
    <citation type="journal article" date="2023" name="Mol. Phylogenet. Evol.">
        <title>Genome-scale phylogeny and comparative genomics of the fungal order Sordariales.</title>
        <authorList>
            <person name="Hensen N."/>
            <person name="Bonometti L."/>
            <person name="Westerberg I."/>
            <person name="Brannstrom I.O."/>
            <person name="Guillou S."/>
            <person name="Cros-Aarteil S."/>
            <person name="Calhoun S."/>
            <person name="Haridas S."/>
            <person name="Kuo A."/>
            <person name="Mondo S."/>
            <person name="Pangilinan J."/>
            <person name="Riley R."/>
            <person name="LaButti K."/>
            <person name="Andreopoulos B."/>
            <person name="Lipzen A."/>
            <person name="Chen C."/>
            <person name="Yan M."/>
            <person name="Daum C."/>
            <person name="Ng V."/>
            <person name="Clum A."/>
            <person name="Steindorff A."/>
            <person name="Ohm R.A."/>
            <person name="Martin F."/>
            <person name="Silar P."/>
            <person name="Natvig D.O."/>
            <person name="Lalanne C."/>
            <person name="Gautier V."/>
            <person name="Ament-Velasquez S.L."/>
            <person name="Kruys A."/>
            <person name="Hutchinson M.I."/>
            <person name="Powell A.J."/>
            <person name="Barry K."/>
            <person name="Miller A.N."/>
            <person name="Grigoriev I.V."/>
            <person name="Debuchy R."/>
            <person name="Gladieux P."/>
            <person name="Hiltunen Thoren M."/>
            <person name="Johannesson H."/>
        </authorList>
    </citation>
    <scope>NUCLEOTIDE SEQUENCE</scope>
    <source>
        <strain evidence="8">PSN293</strain>
    </source>
</reference>
<name>A0AAN6YG41_9PEZI</name>
<evidence type="ECO:0000256" key="1">
    <source>
        <dbReference type="ARBA" id="ARBA00004167"/>
    </source>
</evidence>
<dbReference type="Proteomes" id="UP001301769">
    <property type="component" value="Unassembled WGS sequence"/>
</dbReference>
<evidence type="ECO:0000256" key="3">
    <source>
        <dbReference type="ARBA" id="ARBA00022989"/>
    </source>
</evidence>
<evidence type="ECO:0000256" key="7">
    <source>
        <dbReference type="SAM" id="SignalP"/>
    </source>
</evidence>
<sequence>MRGGRRAAVLPPALLALVFASVAQASTIDFGFYPKDAQECLYKAADDAHCDSGTVETTNNCLCANGGNFVTKTAECLGKSDKKDLTEVYLTMKEACAESNTPLAVMEEQYLANAGTPGKTLTSIVPTPTQSSSQTKDATSSATSTSGPGSGNDKEAEDAKPGDKDNSKVGHKEDGTKSGGSGMSTGAKAGIIAGGVVGGLAALGALAFFIFRYRRSRYSEESHPMLPPENGHMSLVPTAAETGALMAVDTPKGDWPNDAKWRPSNGADERKSGFNWESPYDLAYPGLLKPGQTPSPPGSPPLTSHSSVSHLSTAHSRRSAVFELQGSNQQPVEAPSEPLGAGDGPLVIPVPRASAGSNRYSGSDWTEISAEGRTPTRSRANSSR</sequence>
<keyword evidence="3 6" id="KW-1133">Transmembrane helix</keyword>
<feature type="signal peptide" evidence="7">
    <location>
        <begin position="1"/>
        <end position="25"/>
    </location>
</feature>
<dbReference type="EMBL" id="MU858052">
    <property type="protein sequence ID" value="KAK4218504.1"/>
    <property type="molecule type" value="Genomic_DNA"/>
</dbReference>
<reference evidence="8" key="2">
    <citation type="submission" date="2023-05" db="EMBL/GenBank/DDBJ databases">
        <authorList>
            <consortium name="Lawrence Berkeley National Laboratory"/>
            <person name="Steindorff A."/>
            <person name="Hensen N."/>
            <person name="Bonometti L."/>
            <person name="Westerberg I."/>
            <person name="Brannstrom I.O."/>
            <person name="Guillou S."/>
            <person name="Cros-Aarteil S."/>
            <person name="Calhoun S."/>
            <person name="Haridas S."/>
            <person name="Kuo A."/>
            <person name="Mondo S."/>
            <person name="Pangilinan J."/>
            <person name="Riley R."/>
            <person name="Labutti K."/>
            <person name="Andreopoulos B."/>
            <person name="Lipzen A."/>
            <person name="Chen C."/>
            <person name="Yanf M."/>
            <person name="Daum C."/>
            <person name="Ng V."/>
            <person name="Clum A."/>
            <person name="Ohm R."/>
            <person name="Martin F."/>
            <person name="Silar P."/>
            <person name="Natvig D."/>
            <person name="Lalanne C."/>
            <person name="Gautier V."/>
            <person name="Ament-Velasquez S.L."/>
            <person name="Kruys A."/>
            <person name="Hutchinson M.I."/>
            <person name="Powell A.J."/>
            <person name="Barry K."/>
            <person name="Miller A.N."/>
            <person name="Grigoriev I.V."/>
            <person name="Debuchy R."/>
            <person name="Gladieux P."/>
            <person name="Thoren M.H."/>
            <person name="Johannesson H."/>
        </authorList>
    </citation>
    <scope>NUCLEOTIDE SEQUENCE</scope>
    <source>
        <strain evidence="8">PSN293</strain>
    </source>
</reference>
<feature type="compositionally biased region" description="Polar residues" evidence="5">
    <location>
        <begin position="375"/>
        <end position="384"/>
    </location>
</feature>
<feature type="compositionally biased region" description="Low complexity" evidence="5">
    <location>
        <begin position="129"/>
        <end position="146"/>
    </location>
</feature>
<dbReference type="AlphaFoldDB" id="A0AAN6YG41"/>
<comment type="subcellular location">
    <subcellularLocation>
        <location evidence="1">Membrane</location>
        <topology evidence="1">Single-pass membrane protein</topology>
    </subcellularLocation>
</comment>
<accession>A0AAN6YG41</accession>
<feature type="compositionally biased region" description="Low complexity" evidence="5">
    <location>
        <begin position="301"/>
        <end position="314"/>
    </location>
</feature>
<evidence type="ECO:0008006" key="10">
    <source>
        <dbReference type="Google" id="ProtNLM"/>
    </source>
</evidence>
<dbReference type="InterPro" id="IPR051694">
    <property type="entry name" value="Immunoregulatory_rcpt-like"/>
</dbReference>
<feature type="chain" id="PRO_5043001035" description="Extracellular membrane protein CFEM domain-containing protein" evidence="7">
    <location>
        <begin position="26"/>
        <end position="384"/>
    </location>
</feature>
<feature type="region of interest" description="Disordered" evidence="5">
    <location>
        <begin position="250"/>
        <end position="384"/>
    </location>
</feature>
<protein>
    <recommendedName>
        <fullName evidence="10">Extracellular membrane protein CFEM domain-containing protein</fullName>
    </recommendedName>
</protein>
<evidence type="ECO:0000256" key="6">
    <source>
        <dbReference type="SAM" id="Phobius"/>
    </source>
</evidence>
<feature type="compositionally biased region" description="Basic and acidic residues" evidence="5">
    <location>
        <begin position="251"/>
        <end position="272"/>
    </location>
</feature>
<feature type="compositionally biased region" description="Basic and acidic residues" evidence="5">
    <location>
        <begin position="152"/>
        <end position="176"/>
    </location>
</feature>
<gene>
    <name evidence="8" type="ORF">QBC37DRAFT_188053</name>
</gene>
<dbReference type="GO" id="GO:0016020">
    <property type="term" value="C:membrane"/>
    <property type="evidence" value="ECO:0007669"/>
    <property type="project" value="UniProtKB-SubCell"/>
</dbReference>
<proteinExistence type="predicted"/>
<dbReference type="GO" id="GO:0071944">
    <property type="term" value="C:cell periphery"/>
    <property type="evidence" value="ECO:0007669"/>
    <property type="project" value="UniProtKB-ARBA"/>
</dbReference>
<evidence type="ECO:0000313" key="9">
    <source>
        <dbReference type="Proteomes" id="UP001301769"/>
    </source>
</evidence>
<keyword evidence="7" id="KW-0732">Signal</keyword>